<comment type="caution">
    <text evidence="2">The sequence shown here is derived from an EMBL/GenBank/DDBJ whole genome shotgun (WGS) entry which is preliminary data.</text>
</comment>
<feature type="region of interest" description="Disordered" evidence="1">
    <location>
        <begin position="118"/>
        <end position="152"/>
    </location>
</feature>
<keyword evidence="3" id="KW-1185">Reference proteome</keyword>
<dbReference type="Proteomes" id="UP000077684">
    <property type="component" value="Unassembled WGS sequence"/>
</dbReference>
<reference evidence="2" key="1">
    <citation type="submission" date="2016-04" db="EMBL/GenBank/DDBJ databases">
        <authorList>
            <person name="Nguyen H.D."/>
            <person name="Samba Siva P."/>
            <person name="Cullis J."/>
            <person name="Levesque C.A."/>
            <person name="Hambleton S."/>
        </authorList>
    </citation>
    <scope>NUCLEOTIDE SEQUENCE</scope>
    <source>
        <strain evidence="2">DAOMC 236426</strain>
    </source>
</reference>
<name>A0A8X7MMK9_9BASI</name>
<dbReference type="EMBL" id="LWDE02001407">
    <property type="protein sequence ID" value="KAE8241062.1"/>
    <property type="molecule type" value="Genomic_DNA"/>
</dbReference>
<feature type="compositionally biased region" description="Low complexity" evidence="1">
    <location>
        <begin position="81"/>
        <end position="90"/>
    </location>
</feature>
<feature type="region of interest" description="Disordered" evidence="1">
    <location>
        <begin position="1"/>
        <end position="90"/>
    </location>
</feature>
<evidence type="ECO:0000313" key="3">
    <source>
        <dbReference type="Proteomes" id="UP000077684"/>
    </source>
</evidence>
<accession>A0A8X7MMK9</accession>
<organism evidence="2 3">
    <name type="scientific">Tilletia controversa</name>
    <name type="common">dwarf bunt fungus</name>
    <dbReference type="NCBI Taxonomy" id="13291"/>
    <lineage>
        <taxon>Eukaryota</taxon>
        <taxon>Fungi</taxon>
        <taxon>Dikarya</taxon>
        <taxon>Basidiomycota</taxon>
        <taxon>Ustilaginomycotina</taxon>
        <taxon>Exobasidiomycetes</taxon>
        <taxon>Tilletiales</taxon>
        <taxon>Tilletiaceae</taxon>
        <taxon>Tilletia</taxon>
    </lineage>
</organism>
<reference evidence="2" key="2">
    <citation type="journal article" date="2019" name="IMA Fungus">
        <title>Genome sequencing and comparison of five Tilletia species to identify candidate genes for the detection of regulated species infecting wheat.</title>
        <authorList>
            <person name="Nguyen H.D.T."/>
            <person name="Sultana T."/>
            <person name="Kesanakurti P."/>
            <person name="Hambleton S."/>
        </authorList>
    </citation>
    <scope>NUCLEOTIDE SEQUENCE</scope>
    <source>
        <strain evidence="2">DAOMC 236426</strain>
    </source>
</reference>
<dbReference type="AlphaFoldDB" id="A0A8X7MMK9"/>
<feature type="compositionally biased region" description="Low complexity" evidence="1">
    <location>
        <begin position="23"/>
        <end position="59"/>
    </location>
</feature>
<evidence type="ECO:0000313" key="2">
    <source>
        <dbReference type="EMBL" id="KAE8241062.1"/>
    </source>
</evidence>
<evidence type="ECO:0000256" key="1">
    <source>
        <dbReference type="SAM" id="MobiDB-lite"/>
    </source>
</evidence>
<protein>
    <submittedName>
        <fullName evidence="2">Uncharacterized protein</fullName>
    </submittedName>
</protein>
<feature type="non-terminal residue" evidence="2">
    <location>
        <position position="1"/>
    </location>
</feature>
<sequence>TPPSLAQYAAVGVTAASSVPEIPSTRPATKTATPPLLTRKTPLSTSRRALSLPPALRKNAPPPPRRASRLLGPPLPPAQTPPAALTKGGAAVVVPPTATARTTNKLSSLHKAASLATHLQVAGPARPSATTSDRARSHRTPPTDSTADDLIT</sequence>
<proteinExistence type="predicted"/>
<gene>
    <name evidence="2" type="ORF">A4X06_0g7677</name>
</gene>